<keyword evidence="8" id="KW-1185">Reference proteome</keyword>
<proteinExistence type="inferred from homology"/>
<reference evidence="7" key="1">
    <citation type="submission" date="2021-02" db="EMBL/GenBank/DDBJ databases">
        <authorList>
            <person name="Dougan E. K."/>
            <person name="Rhodes N."/>
            <person name="Thang M."/>
            <person name="Chan C."/>
        </authorList>
    </citation>
    <scope>NUCLEOTIDE SEQUENCE</scope>
</reference>
<dbReference type="InterPro" id="IPR006652">
    <property type="entry name" value="Kelch_1"/>
</dbReference>
<dbReference type="SMART" id="SM00612">
    <property type="entry name" value="Kelch"/>
    <property type="match status" value="5"/>
</dbReference>
<dbReference type="AlphaFoldDB" id="A0A813FSB4"/>
<dbReference type="SUPFAM" id="SSF117281">
    <property type="entry name" value="Kelch motif"/>
    <property type="match status" value="2"/>
</dbReference>
<dbReference type="Pfam" id="PF01344">
    <property type="entry name" value="Kelch_1"/>
    <property type="match status" value="6"/>
</dbReference>
<accession>A0A813FSB4</accession>
<dbReference type="PANTHER" id="PTHR45632">
    <property type="entry name" value="LD33804P"/>
    <property type="match status" value="1"/>
</dbReference>
<evidence type="ECO:0000256" key="1">
    <source>
        <dbReference type="ARBA" id="ARBA00009558"/>
    </source>
</evidence>
<dbReference type="InterPro" id="IPR015915">
    <property type="entry name" value="Kelch-typ_b-propeller"/>
</dbReference>
<evidence type="ECO:0000256" key="2">
    <source>
        <dbReference type="ARBA" id="ARBA00022676"/>
    </source>
</evidence>
<keyword evidence="3 6" id="KW-0808">Transferase</keyword>
<dbReference type="EMBL" id="CAJNNV010025578">
    <property type="protein sequence ID" value="CAE8615186.1"/>
    <property type="molecule type" value="Genomic_DNA"/>
</dbReference>
<gene>
    <name evidence="7" type="ORF">PGLA1383_LOCUS32907</name>
</gene>
<dbReference type="PANTHER" id="PTHR45632:SF26">
    <property type="entry name" value="BTB DOMAIN-CONTAINING PROTEIN"/>
    <property type="match status" value="1"/>
</dbReference>
<dbReference type="OrthoDB" id="45365at2759"/>
<protein>
    <recommendedName>
        <fullName evidence="6">NAD(P)(+)--arginine ADP-ribosyltransferase</fullName>
        <ecNumber evidence="6">2.4.2.31</ecNumber>
    </recommendedName>
    <alternativeName>
        <fullName evidence="6">Mono(ADP-ribosyl)transferase</fullName>
    </alternativeName>
</protein>
<organism evidence="7 8">
    <name type="scientific">Polarella glacialis</name>
    <name type="common">Dinoflagellate</name>
    <dbReference type="NCBI Taxonomy" id="89957"/>
    <lineage>
        <taxon>Eukaryota</taxon>
        <taxon>Sar</taxon>
        <taxon>Alveolata</taxon>
        <taxon>Dinophyceae</taxon>
        <taxon>Suessiales</taxon>
        <taxon>Suessiaceae</taxon>
        <taxon>Polarella</taxon>
    </lineage>
</organism>
<comment type="caution">
    <text evidence="7">The sequence shown here is derived from an EMBL/GenBank/DDBJ whole genome shotgun (WGS) entry which is preliminary data.</text>
</comment>
<evidence type="ECO:0000256" key="5">
    <source>
        <dbReference type="ARBA" id="ARBA00047597"/>
    </source>
</evidence>
<sequence>MLFYLILHHKSVRPSKVELGRPRQVHCNSITMPRKKGRPRMARSAAEESEVGEASGWYRALRMAFEDTEVPTTLEAALLSMQPLLQEELDAEGIVEIAEGCVDRMRRKLPSVPHGDSIDVQKAAAINAYTLNEPAIHKYCTAAFTASDRLRGRRPSAKVLQCMPFYVLLDAALRHLPEYYRYKGRVYRGMKWCFPTPQDHSPEVLCDYFYEGRKVIWFVPKSTSQDLRVMETEDFCGLVGARTIFHVQASLGFNIERFSAFAREKNIVIPMFAQMEVLHVERVPPLCRPDIVAMRQLEAEEEADWQRAPSMPIKRTGLAAAVLGGKLYVLGGSNDNVYVETLFVERFDPRAGWQRAPSMPTWRNGLAAAVLDGQLYALGGSARGGNALDTVERFDPGAGWQRAPSMTTERTGLAAAVLDGQLYALGGYARGGNARGGKDLDTVERFDPRAGWQRAPSMPTKRYDLAAAVLDGQLYALGGHDDDFYGGNALDTVERFDPRAGWQRAPSMPTKRSGLAAAVLDGQLYALGGRDDFGRYLYTVERFDPRAGWQRAPSMPTERNGLAAAVLDGQLYALGGYLGGYLDTVERF</sequence>
<keyword evidence="6" id="KW-0520">NAD</keyword>
<evidence type="ECO:0000256" key="3">
    <source>
        <dbReference type="ARBA" id="ARBA00022679"/>
    </source>
</evidence>
<dbReference type="InterPro" id="IPR000768">
    <property type="entry name" value="ART"/>
</dbReference>
<dbReference type="SUPFAM" id="SSF56399">
    <property type="entry name" value="ADP-ribosylation"/>
    <property type="match status" value="1"/>
</dbReference>
<dbReference type="Gene3D" id="3.90.176.10">
    <property type="entry name" value="Toxin ADP-ribosyltransferase, Chain A, domain 1"/>
    <property type="match status" value="1"/>
</dbReference>
<keyword evidence="4" id="KW-0548">Nucleotidyltransferase</keyword>
<dbReference type="EC" id="2.4.2.31" evidence="6"/>
<keyword evidence="2 6" id="KW-0328">Glycosyltransferase</keyword>
<dbReference type="Proteomes" id="UP000654075">
    <property type="component" value="Unassembled WGS sequence"/>
</dbReference>
<comment type="similarity">
    <text evidence="1 6">Belongs to the Arg-specific ADP-ribosyltransferase family.</text>
</comment>
<evidence type="ECO:0000256" key="4">
    <source>
        <dbReference type="ARBA" id="ARBA00022695"/>
    </source>
</evidence>
<comment type="catalytic activity">
    <reaction evidence="5 6">
        <text>L-arginyl-[protein] + NAD(+) = N(omega)-(ADP-D-ribosyl)-L-arginyl-[protein] + nicotinamide + H(+)</text>
        <dbReference type="Rhea" id="RHEA:19149"/>
        <dbReference type="Rhea" id="RHEA-COMP:10532"/>
        <dbReference type="Rhea" id="RHEA-COMP:15087"/>
        <dbReference type="ChEBI" id="CHEBI:15378"/>
        <dbReference type="ChEBI" id="CHEBI:17154"/>
        <dbReference type="ChEBI" id="CHEBI:29965"/>
        <dbReference type="ChEBI" id="CHEBI:57540"/>
        <dbReference type="ChEBI" id="CHEBI:142554"/>
        <dbReference type="EC" id="2.4.2.31"/>
    </reaction>
</comment>
<name>A0A813FSB4_POLGL</name>
<dbReference type="GO" id="GO:0016779">
    <property type="term" value="F:nucleotidyltransferase activity"/>
    <property type="evidence" value="ECO:0007669"/>
    <property type="project" value="UniProtKB-KW"/>
</dbReference>
<evidence type="ECO:0000313" key="7">
    <source>
        <dbReference type="EMBL" id="CAE8615186.1"/>
    </source>
</evidence>
<keyword evidence="6" id="KW-0521">NADP</keyword>
<dbReference type="Gene3D" id="2.120.10.80">
    <property type="entry name" value="Kelch-type beta propeller"/>
    <property type="match status" value="2"/>
</dbReference>
<evidence type="ECO:0000256" key="6">
    <source>
        <dbReference type="RuleBase" id="RU361228"/>
    </source>
</evidence>
<dbReference type="Pfam" id="PF01129">
    <property type="entry name" value="ART"/>
    <property type="match status" value="1"/>
</dbReference>
<evidence type="ECO:0000313" key="8">
    <source>
        <dbReference type="Proteomes" id="UP000654075"/>
    </source>
</evidence>
<dbReference type="GO" id="GO:0106274">
    <property type="term" value="F:NAD+-protein-arginine ADP-ribosyltransferase activity"/>
    <property type="evidence" value="ECO:0007669"/>
    <property type="project" value="UniProtKB-EC"/>
</dbReference>